<evidence type="ECO:0000313" key="2">
    <source>
        <dbReference type="Proteomes" id="UP001147653"/>
    </source>
</evidence>
<organism evidence="1 2">
    <name type="scientific">Solirubrobacter phytolaccae</name>
    <dbReference type="NCBI Taxonomy" id="1404360"/>
    <lineage>
        <taxon>Bacteria</taxon>
        <taxon>Bacillati</taxon>
        <taxon>Actinomycetota</taxon>
        <taxon>Thermoleophilia</taxon>
        <taxon>Solirubrobacterales</taxon>
        <taxon>Solirubrobacteraceae</taxon>
        <taxon>Solirubrobacter</taxon>
    </lineage>
</organism>
<sequence>MSSTPANAYLERLQRNLFAATGEDPERLQEIGDKTMATVLGGATKVGFPDAEAIPKILQEEFARGLAMRPSRYEDPLTHMLMVRLADDLEKTAGTLGYELPPRPVFGTLPLGQLNASAIAVPDSSEHLIVFQKGLFGFMNLLAKAVAASLPWVDEPEGGGVSFSTDVDKIREHLKSDSEPAARLADFVASYVVEGDPHRSQQYFLGGPAMRLAEILRYGGELFVLAHEYGHIVSGHLESDHRTEQVADETLTIVSEPWVKEHQADYIGMILAVSTMHHEKDLDIAMAFGAVDLVFSAMALVDAALGVVAVNDPEATARSDTHPPAQLRQAMLREMLDRALDDEAQVAAARLFAETLDEIMQVLWDSIAPYLSELHARGVRPSPIWGIAPA</sequence>
<dbReference type="EMBL" id="JAPDDP010000073">
    <property type="protein sequence ID" value="MDA0184315.1"/>
    <property type="molecule type" value="Genomic_DNA"/>
</dbReference>
<accession>A0A9X3NCU2</accession>
<reference evidence="1" key="1">
    <citation type="submission" date="2022-10" db="EMBL/GenBank/DDBJ databases">
        <title>The WGS of Solirubrobacter phytolaccae KCTC 29190.</title>
        <authorList>
            <person name="Jiang Z."/>
        </authorList>
    </citation>
    <scope>NUCLEOTIDE SEQUENCE</scope>
    <source>
        <strain evidence="1">KCTC 29190</strain>
    </source>
</reference>
<keyword evidence="2" id="KW-1185">Reference proteome</keyword>
<protein>
    <submittedName>
        <fullName evidence="1">Uncharacterized protein</fullName>
    </submittedName>
</protein>
<comment type="caution">
    <text evidence="1">The sequence shown here is derived from an EMBL/GenBank/DDBJ whole genome shotgun (WGS) entry which is preliminary data.</text>
</comment>
<dbReference type="Proteomes" id="UP001147653">
    <property type="component" value="Unassembled WGS sequence"/>
</dbReference>
<dbReference type="AlphaFoldDB" id="A0A9X3NCU2"/>
<name>A0A9X3NCU2_9ACTN</name>
<dbReference type="RefSeq" id="WP_270028762.1">
    <property type="nucleotide sequence ID" value="NZ_JAPDDP010000073.1"/>
</dbReference>
<gene>
    <name evidence="1" type="ORF">OJ997_28680</name>
</gene>
<proteinExistence type="predicted"/>
<evidence type="ECO:0000313" key="1">
    <source>
        <dbReference type="EMBL" id="MDA0184315.1"/>
    </source>
</evidence>